<dbReference type="FunFam" id="3.30.70.270:FF:000003">
    <property type="entry name" value="Transposon Ty3-G Gag-Pol polyprotein"/>
    <property type="match status" value="1"/>
</dbReference>
<evidence type="ECO:0000313" key="2">
    <source>
        <dbReference type="EMBL" id="GBL94205.1"/>
    </source>
</evidence>
<dbReference type="Proteomes" id="UP000499080">
    <property type="component" value="Unassembled WGS sequence"/>
</dbReference>
<keyword evidence="3" id="KW-1185">Reference proteome</keyword>
<dbReference type="CDD" id="cd01647">
    <property type="entry name" value="RT_LTR"/>
    <property type="match status" value="1"/>
</dbReference>
<dbReference type="PROSITE" id="PS50878">
    <property type="entry name" value="RT_POL"/>
    <property type="match status" value="1"/>
</dbReference>
<dbReference type="Gene3D" id="3.30.70.270">
    <property type="match status" value="2"/>
</dbReference>
<dbReference type="PANTHER" id="PTHR33064">
    <property type="entry name" value="POL PROTEIN"/>
    <property type="match status" value="1"/>
</dbReference>
<gene>
    <name evidence="2" type="primary">pol_1067</name>
    <name evidence="2" type="ORF">AVEN_163525_1</name>
</gene>
<sequence>MPFGLSNTSATFQSFIHHVLRGMDFCMPYFDDVLVVSDSDIQHLEHLKQVFQHFEEYSVRLNASKCVLGKSSVKFLGHITPDGIAPLPEKASSIMGFPELSTVKELRKFLALINFYRRFVPNAARM</sequence>
<accession>A0A4Y2BRZ7</accession>
<dbReference type="GO" id="GO:0071897">
    <property type="term" value="P:DNA biosynthetic process"/>
    <property type="evidence" value="ECO:0007669"/>
    <property type="project" value="UniProtKB-ARBA"/>
</dbReference>
<name>A0A4Y2BRZ7_ARAVE</name>
<comment type="caution">
    <text evidence="2">The sequence shown here is derived from an EMBL/GenBank/DDBJ whole genome shotgun (WGS) entry which is preliminary data.</text>
</comment>
<dbReference type="InterPro" id="IPR000477">
    <property type="entry name" value="RT_dom"/>
</dbReference>
<reference evidence="2 3" key="1">
    <citation type="journal article" date="2019" name="Sci. Rep.">
        <title>Orb-weaving spider Araneus ventricosus genome elucidates the spidroin gene catalogue.</title>
        <authorList>
            <person name="Kono N."/>
            <person name="Nakamura H."/>
            <person name="Ohtoshi R."/>
            <person name="Moran D.A.P."/>
            <person name="Shinohara A."/>
            <person name="Yoshida Y."/>
            <person name="Fujiwara M."/>
            <person name="Mori M."/>
            <person name="Tomita M."/>
            <person name="Arakawa K."/>
        </authorList>
    </citation>
    <scope>NUCLEOTIDE SEQUENCE [LARGE SCALE GENOMIC DNA]</scope>
</reference>
<dbReference type="PANTHER" id="PTHR33064:SF37">
    <property type="entry name" value="RIBONUCLEASE H"/>
    <property type="match status" value="1"/>
</dbReference>
<dbReference type="InterPro" id="IPR051320">
    <property type="entry name" value="Viral_Replic_Matur_Polypro"/>
</dbReference>
<protein>
    <submittedName>
        <fullName evidence="2">Retrovirus-related Pol polyprotein from transposon 17.6</fullName>
    </submittedName>
</protein>
<evidence type="ECO:0000259" key="1">
    <source>
        <dbReference type="PROSITE" id="PS50878"/>
    </source>
</evidence>
<organism evidence="2 3">
    <name type="scientific">Araneus ventricosus</name>
    <name type="common">Orbweaver spider</name>
    <name type="synonym">Epeira ventricosa</name>
    <dbReference type="NCBI Taxonomy" id="182803"/>
    <lineage>
        <taxon>Eukaryota</taxon>
        <taxon>Metazoa</taxon>
        <taxon>Ecdysozoa</taxon>
        <taxon>Arthropoda</taxon>
        <taxon>Chelicerata</taxon>
        <taxon>Arachnida</taxon>
        <taxon>Araneae</taxon>
        <taxon>Araneomorphae</taxon>
        <taxon>Entelegynae</taxon>
        <taxon>Araneoidea</taxon>
        <taxon>Araneidae</taxon>
        <taxon>Araneus</taxon>
    </lineage>
</organism>
<dbReference type="InterPro" id="IPR043502">
    <property type="entry name" value="DNA/RNA_pol_sf"/>
</dbReference>
<proteinExistence type="predicted"/>
<dbReference type="AlphaFoldDB" id="A0A4Y2BRZ7"/>
<evidence type="ECO:0000313" key="3">
    <source>
        <dbReference type="Proteomes" id="UP000499080"/>
    </source>
</evidence>
<dbReference type="SUPFAM" id="SSF56672">
    <property type="entry name" value="DNA/RNA polymerases"/>
    <property type="match status" value="1"/>
</dbReference>
<dbReference type="Pfam" id="PF00078">
    <property type="entry name" value="RVT_1"/>
    <property type="match status" value="1"/>
</dbReference>
<feature type="domain" description="Reverse transcriptase" evidence="1">
    <location>
        <begin position="1"/>
        <end position="80"/>
    </location>
</feature>
<dbReference type="OrthoDB" id="6426130at2759"/>
<dbReference type="InterPro" id="IPR043128">
    <property type="entry name" value="Rev_trsase/Diguanyl_cyclase"/>
</dbReference>
<dbReference type="EMBL" id="BGPR01000100">
    <property type="protein sequence ID" value="GBL94205.1"/>
    <property type="molecule type" value="Genomic_DNA"/>
</dbReference>